<dbReference type="GO" id="GO:0001514">
    <property type="term" value="P:selenocysteine incorporation"/>
    <property type="evidence" value="ECO:0007669"/>
    <property type="project" value="UniProtKB-UniRule"/>
</dbReference>
<dbReference type="EC" id="2.9.1.1" evidence="8"/>
<dbReference type="Pfam" id="PF03841">
    <property type="entry name" value="SelA"/>
    <property type="match status" value="1"/>
</dbReference>
<evidence type="ECO:0000259" key="10">
    <source>
        <dbReference type="Pfam" id="PF12390"/>
    </source>
</evidence>
<dbReference type="OrthoDB" id="9787096at2"/>
<name>A0A1L8CX01_9THEO</name>
<evidence type="ECO:0000256" key="8">
    <source>
        <dbReference type="HAMAP-Rule" id="MF_00423"/>
    </source>
</evidence>
<feature type="modified residue" description="N6-(pyridoxal phosphate)lysine" evidence="8 9">
    <location>
        <position position="294"/>
    </location>
</feature>
<evidence type="ECO:0000256" key="2">
    <source>
        <dbReference type="ARBA" id="ARBA00022490"/>
    </source>
</evidence>
<sequence length="466" mass="51900">MPAEKLLRSIPKVDEILKAPELQDYLGRFRREIVTKKVREVLEELRLAIVSGERQKPLELREVIFLAQEKIDKFFLPPYRRVINGTGVVLHTNLGRALLAPEAVEALQKVSGSYGNLELDLKTGKRGSRYDHLVEYLRELTGAEDALVVNNNASAVILALSSMASGKEVIVSRGQLVEIGGAFRIPDIMERSGAILKEVGTTNKTRLTDYEKAISDNTGLLLGVHTSNYKIIGFTETVEIADLVRLGREKGVPVMWDLGSGSLLDLTPYGLPYEPTVQEVLAKGVDVITFSGDKLLGGPQAGIIAGKKEFIARMKKNPLTRAIRIDKMTVAALQATLMLYFEKDFLTKIPVLRMLTEKPEIIKKRAQKLYRKLLRTNLSAEIILEKGKSEIGGGAFPGTYLSSWVIKIKPKNLSTEKLASLLRLENPALLGRIEEEQLIIDLRTVLEEEINYCLELLVKYLAGDRL</sequence>
<dbReference type="PANTHER" id="PTHR32328:SF0">
    <property type="entry name" value="L-SERYL-TRNA(SEC) SELENIUM TRANSFERASE"/>
    <property type="match status" value="1"/>
</dbReference>
<dbReference type="Gene3D" id="3.90.1150.180">
    <property type="match status" value="1"/>
</dbReference>
<gene>
    <name evidence="8" type="primary">selA</name>
    <name evidence="11" type="ORF">cpu_19580</name>
</gene>
<comment type="cofactor">
    <cofactor evidence="1 8 9">
        <name>pyridoxal 5'-phosphate</name>
        <dbReference type="ChEBI" id="CHEBI:597326"/>
    </cofactor>
</comment>
<keyword evidence="2 8" id="KW-0963">Cytoplasm</keyword>
<evidence type="ECO:0000313" key="12">
    <source>
        <dbReference type="Proteomes" id="UP000187485"/>
    </source>
</evidence>
<evidence type="ECO:0000256" key="9">
    <source>
        <dbReference type="PIRSR" id="PIRSR618319-50"/>
    </source>
</evidence>
<reference evidence="12" key="1">
    <citation type="submission" date="2016-12" db="EMBL/GenBank/DDBJ databases">
        <title>Draft Genome Sequences od Carboxydothermus pertinax and islandicus, Hydrogenogenic Carboxydotrophic Bacteria.</title>
        <authorList>
            <person name="Fukuyama Y."/>
            <person name="Ohmae K."/>
            <person name="Yoneda Y."/>
            <person name="Yoshida T."/>
            <person name="Sako Y."/>
        </authorList>
    </citation>
    <scope>NUCLEOTIDE SEQUENCE [LARGE SCALE GENOMIC DNA]</scope>
    <source>
        <strain evidence="12">Ug1</strain>
    </source>
</reference>
<keyword evidence="4 8" id="KW-0663">Pyridoxal phosphate</keyword>
<dbReference type="PANTHER" id="PTHR32328">
    <property type="entry name" value="L-SERYL-TRNA(SEC) SELENIUM TRANSFERASE"/>
    <property type="match status" value="1"/>
</dbReference>
<evidence type="ECO:0000256" key="1">
    <source>
        <dbReference type="ARBA" id="ARBA00001933"/>
    </source>
</evidence>
<dbReference type="InterPro" id="IPR018319">
    <property type="entry name" value="SelA-like"/>
</dbReference>
<evidence type="ECO:0000256" key="4">
    <source>
        <dbReference type="ARBA" id="ARBA00022898"/>
    </source>
</evidence>
<dbReference type="SUPFAM" id="SSF53383">
    <property type="entry name" value="PLP-dependent transferases"/>
    <property type="match status" value="1"/>
</dbReference>
<accession>A0A1L8CX01</accession>
<dbReference type="GO" id="GO:0004125">
    <property type="term" value="F:L-seryl-tRNA(Sec) selenium transferase activity"/>
    <property type="evidence" value="ECO:0007669"/>
    <property type="project" value="UniProtKB-UniRule"/>
</dbReference>
<dbReference type="Pfam" id="PF12390">
    <property type="entry name" value="Se-cys_synth_N"/>
    <property type="match status" value="1"/>
</dbReference>
<organism evidence="11 12">
    <name type="scientific">Carboxydothermus pertinax</name>
    <dbReference type="NCBI Taxonomy" id="870242"/>
    <lineage>
        <taxon>Bacteria</taxon>
        <taxon>Bacillati</taxon>
        <taxon>Bacillota</taxon>
        <taxon>Clostridia</taxon>
        <taxon>Thermoanaerobacterales</taxon>
        <taxon>Thermoanaerobacteraceae</taxon>
        <taxon>Carboxydothermus</taxon>
    </lineage>
</organism>
<proteinExistence type="inferred from homology"/>
<dbReference type="GO" id="GO:0001717">
    <property type="term" value="P:conversion of seryl-tRNAsec to selenocys-tRNAsec"/>
    <property type="evidence" value="ECO:0007669"/>
    <property type="project" value="UniProtKB-UniRule"/>
</dbReference>
<evidence type="ECO:0000256" key="5">
    <source>
        <dbReference type="ARBA" id="ARBA00022917"/>
    </source>
</evidence>
<comment type="similarity">
    <text evidence="7 8">Belongs to the SelA family.</text>
</comment>
<dbReference type="EMBL" id="BDJK01000055">
    <property type="protein sequence ID" value="GAV23448.1"/>
    <property type="molecule type" value="Genomic_DNA"/>
</dbReference>
<evidence type="ECO:0000313" key="11">
    <source>
        <dbReference type="EMBL" id="GAV23448.1"/>
    </source>
</evidence>
<comment type="pathway">
    <text evidence="8">Aminoacyl-tRNA biosynthesis; selenocysteinyl-tRNA(Sec) biosynthesis; selenocysteinyl-tRNA(Sec) from L-seryl-tRNA(Sec) (bacterial route): step 1/1.</text>
</comment>
<dbReference type="InterPro" id="IPR015421">
    <property type="entry name" value="PyrdxlP-dep_Trfase_major"/>
</dbReference>
<feature type="domain" description="L-seryl-tRNA selenium transferase N-terminal" evidence="10">
    <location>
        <begin position="7"/>
        <end position="46"/>
    </location>
</feature>
<evidence type="ECO:0000256" key="7">
    <source>
        <dbReference type="ARBA" id="ARBA00044507"/>
    </source>
</evidence>
<dbReference type="AlphaFoldDB" id="A0A1L8CX01"/>
<dbReference type="InterPro" id="IPR015424">
    <property type="entry name" value="PyrdxlP-dep_Trfase"/>
</dbReference>
<keyword evidence="12" id="KW-1185">Reference proteome</keyword>
<dbReference type="UniPathway" id="UPA00906">
    <property type="reaction ID" value="UER00896"/>
</dbReference>
<dbReference type="InterPro" id="IPR004534">
    <property type="entry name" value="SelA_trans"/>
</dbReference>
<dbReference type="GO" id="GO:0005737">
    <property type="term" value="C:cytoplasm"/>
    <property type="evidence" value="ECO:0007669"/>
    <property type="project" value="UniProtKB-SubCell"/>
</dbReference>
<comment type="catalytic activity">
    <reaction evidence="8">
        <text>L-seryl-tRNA(Sec) + selenophosphate + H(+) = L-selenocysteinyl-tRNA(Sec) + phosphate</text>
        <dbReference type="Rhea" id="RHEA:22728"/>
        <dbReference type="Rhea" id="RHEA-COMP:9742"/>
        <dbReference type="Rhea" id="RHEA-COMP:9743"/>
        <dbReference type="ChEBI" id="CHEBI:15378"/>
        <dbReference type="ChEBI" id="CHEBI:16144"/>
        <dbReference type="ChEBI" id="CHEBI:43474"/>
        <dbReference type="ChEBI" id="CHEBI:78533"/>
        <dbReference type="ChEBI" id="CHEBI:78573"/>
        <dbReference type="EC" id="2.9.1.1"/>
    </reaction>
</comment>
<dbReference type="Gene3D" id="3.40.640.10">
    <property type="entry name" value="Type I PLP-dependent aspartate aminotransferase-like (Major domain)"/>
    <property type="match status" value="1"/>
</dbReference>
<evidence type="ECO:0000256" key="6">
    <source>
        <dbReference type="ARBA" id="ARBA00023266"/>
    </source>
</evidence>
<comment type="caution">
    <text evidence="11">The sequence shown here is derived from an EMBL/GenBank/DDBJ whole genome shotgun (WGS) entry which is preliminary data.</text>
</comment>
<dbReference type="HAMAP" id="MF_00423">
    <property type="entry name" value="SelA"/>
    <property type="match status" value="1"/>
</dbReference>
<comment type="subcellular location">
    <subcellularLocation>
        <location evidence="8">Cytoplasm</location>
    </subcellularLocation>
</comment>
<dbReference type="InterPro" id="IPR025862">
    <property type="entry name" value="SelA_trans_N_dom"/>
</dbReference>
<keyword evidence="5 8" id="KW-0648">Protein biosynthesis</keyword>
<keyword evidence="6 8" id="KW-0711">Selenium</keyword>
<evidence type="ECO:0000256" key="3">
    <source>
        <dbReference type="ARBA" id="ARBA00022679"/>
    </source>
</evidence>
<keyword evidence="3 8" id="KW-0808">Transferase</keyword>
<comment type="function">
    <text evidence="8">Converts seryl-tRNA(Sec) to selenocysteinyl-tRNA(Sec) required for selenoprotein biosynthesis.</text>
</comment>
<protein>
    <recommendedName>
        <fullName evidence="8">L-seryl-tRNA(Sec) selenium transferase</fullName>
        <ecNumber evidence="8">2.9.1.1</ecNumber>
    </recommendedName>
    <alternativeName>
        <fullName evidence="8">Selenocysteine synthase</fullName>
        <shortName evidence="8">Sec synthase</shortName>
    </alternativeName>
    <alternativeName>
        <fullName evidence="8">Selenocysteinyl-tRNA(Sec) synthase</fullName>
    </alternativeName>
</protein>
<dbReference type="Proteomes" id="UP000187485">
    <property type="component" value="Unassembled WGS sequence"/>
</dbReference>
<dbReference type="STRING" id="870242.cpu_19580"/>
<dbReference type="RefSeq" id="WP_075859864.1">
    <property type="nucleotide sequence ID" value="NZ_BDJK01000055.1"/>
</dbReference>
<dbReference type="NCBIfam" id="TIGR00474">
    <property type="entry name" value="selA"/>
    <property type="match status" value="1"/>
</dbReference>